<dbReference type="EMBL" id="BGZK01000433">
    <property type="protein sequence ID" value="GBP43291.1"/>
    <property type="molecule type" value="Genomic_DNA"/>
</dbReference>
<accession>A0A4C1VWT7</accession>
<dbReference type="Proteomes" id="UP000299102">
    <property type="component" value="Unassembled WGS sequence"/>
</dbReference>
<evidence type="ECO:0000313" key="2">
    <source>
        <dbReference type="Proteomes" id="UP000299102"/>
    </source>
</evidence>
<proteinExistence type="predicted"/>
<dbReference type="AlphaFoldDB" id="A0A4C1VWT7"/>
<name>A0A4C1VWT7_EUMVA</name>
<reference evidence="1 2" key="1">
    <citation type="journal article" date="2019" name="Commun. Biol.">
        <title>The bagworm genome reveals a unique fibroin gene that provides high tensile strength.</title>
        <authorList>
            <person name="Kono N."/>
            <person name="Nakamura H."/>
            <person name="Ohtoshi R."/>
            <person name="Tomita M."/>
            <person name="Numata K."/>
            <person name="Arakawa K."/>
        </authorList>
    </citation>
    <scope>NUCLEOTIDE SEQUENCE [LARGE SCALE GENOMIC DNA]</scope>
</reference>
<protein>
    <submittedName>
        <fullName evidence="1">Uncharacterized protein</fullName>
    </submittedName>
</protein>
<keyword evidence="2" id="KW-1185">Reference proteome</keyword>
<evidence type="ECO:0000313" key="1">
    <source>
        <dbReference type="EMBL" id="GBP43291.1"/>
    </source>
</evidence>
<gene>
    <name evidence="1" type="ORF">EVAR_31175_1</name>
</gene>
<organism evidence="1 2">
    <name type="scientific">Eumeta variegata</name>
    <name type="common">Bagworm moth</name>
    <name type="synonym">Eumeta japonica</name>
    <dbReference type="NCBI Taxonomy" id="151549"/>
    <lineage>
        <taxon>Eukaryota</taxon>
        <taxon>Metazoa</taxon>
        <taxon>Ecdysozoa</taxon>
        <taxon>Arthropoda</taxon>
        <taxon>Hexapoda</taxon>
        <taxon>Insecta</taxon>
        <taxon>Pterygota</taxon>
        <taxon>Neoptera</taxon>
        <taxon>Endopterygota</taxon>
        <taxon>Lepidoptera</taxon>
        <taxon>Glossata</taxon>
        <taxon>Ditrysia</taxon>
        <taxon>Tineoidea</taxon>
        <taxon>Psychidae</taxon>
        <taxon>Oiketicinae</taxon>
        <taxon>Eumeta</taxon>
    </lineage>
</organism>
<comment type="caution">
    <text evidence="1">The sequence shown here is derived from an EMBL/GenBank/DDBJ whole genome shotgun (WGS) entry which is preliminary data.</text>
</comment>
<sequence length="278" mass="31484">MLIEMSSRGRRGRAFAVVACPRNTSARLRPLADHLECFKWRLRRYYSVRSSDNGRALVHATTQLTQRPIRDSVKNVIYGAHIFLGASCMCSRAFISYEISRRGRCDRDASKGLRYNLLPGSLSTARCALYSAFGLRIIADNVPRFGAGLNKTLNLPKIFKRLSNLGDVSWSKAIFGRAGGGRRRGSRSALIFYTSLERITWGCSRDLRRYRVWGSPAESKGYNLILDRSTHPWSGIKLAIFRFESEAQASRPLPPSMLLRCNLRLTRHGYEYPVEKSA</sequence>